<feature type="compositionally biased region" description="Basic and acidic residues" evidence="10">
    <location>
        <begin position="115"/>
        <end position="136"/>
    </location>
</feature>
<dbReference type="EMBL" id="DXEZ01000002">
    <property type="protein sequence ID" value="HIX53413.1"/>
    <property type="molecule type" value="Genomic_DNA"/>
</dbReference>
<dbReference type="Pfam" id="PF02416">
    <property type="entry name" value="TatA_B_E"/>
    <property type="match status" value="1"/>
</dbReference>
<dbReference type="PRINTS" id="PR01506">
    <property type="entry name" value="TATBPROTEIN"/>
</dbReference>
<evidence type="ECO:0000256" key="1">
    <source>
        <dbReference type="ARBA" id="ARBA00004167"/>
    </source>
</evidence>
<dbReference type="GO" id="GO:0006886">
    <property type="term" value="P:intracellular protein transport"/>
    <property type="evidence" value="ECO:0007669"/>
    <property type="project" value="UniProtKB-ARBA"/>
</dbReference>
<dbReference type="PANTHER" id="PTHR33162">
    <property type="entry name" value="SEC-INDEPENDENT PROTEIN TRANSLOCASE PROTEIN TATA, CHLOROPLASTIC"/>
    <property type="match status" value="1"/>
</dbReference>
<comment type="subunit">
    <text evidence="9">Forms a complex with TatC.</text>
</comment>
<comment type="similarity">
    <text evidence="9">Belongs to the TatA/E family.</text>
</comment>
<comment type="function">
    <text evidence="9">Part of the twin-arginine translocation (Tat) system that transports large folded proteins containing a characteristic twin-arginine motif in their signal peptide across membranes. TatA could form the protein-conducting channel of the Tat system.</text>
</comment>
<dbReference type="GO" id="GO:0008320">
    <property type="term" value="F:protein transmembrane transporter activity"/>
    <property type="evidence" value="ECO:0007669"/>
    <property type="project" value="UniProtKB-UniRule"/>
</dbReference>
<evidence type="ECO:0000256" key="5">
    <source>
        <dbReference type="ARBA" id="ARBA00022989"/>
    </source>
</evidence>
<sequence>MDLLFLNIGTQELMLIFVVALVLFGGKKLPELARGLGRGIREFKDASEGIKREISDQINNFEKDLDVNVEETTDQQSATKTELPTTDSSPSAVKNEVPTEDAEQGDNTPATEDGEEKKSSIPELTRPEGTFEHRPYGAEVDAGQDSYYKYGYNDHFQEENTSETENLNAPNNGEETDNHPQNEQ</sequence>
<proteinExistence type="inferred from homology"/>
<dbReference type="Proteomes" id="UP000824156">
    <property type="component" value="Unassembled WGS sequence"/>
</dbReference>
<keyword evidence="6 9" id="KW-0811">Translocation</keyword>
<evidence type="ECO:0000256" key="9">
    <source>
        <dbReference type="HAMAP-Rule" id="MF_00236"/>
    </source>
</evidence>
<feature type="compositionally biased region" description="Polar residues" evidence="10">
    <location>
        <begin position="74"/>
        <end position="92"/>
    </location>
</feature>
<dbReference type="NCBIfam" id="TIGR01411">
    <property type="entry name" value="tatAE"/>
    <property type="match status" value="1"/>
</dbReference>
<feature type="compositionally biased region" description="Polar residues" evidence="10">
    <location>
        <begin position="163"/>
        <end position="175"/>
    </location>
</feature>
<dbReference type="HAMAP" id="MF_00236">
    <property type="entry name" value="TatA_E"/>
    <property type="match status" value="1"/>
</dbReference>
<reference evidence="11" key="2">
    <citation type="submission" date="2021-04" db="EMBL/GenBank/DDBJ databases">
        <authorList>
            <person name="Gilroy R."/>
        </authorList>
    </citation>
    <scope>NUCLEOTIDE SEQUENCE</scope>
    <source>
        <strain evidence="11">1719</strain>
    </source>
</reference>
<dbReference type="GO" id="GO:0033281">
    <property type="term" value="C:TAT protein transport complex"/>
    <property type="evidence" value="ECO:0007669"/>
    <property type="project" value="UniProtKB-UniRule"/>
</dbReference>
<feature type="region of interest" description="Disordered" evidence="10">
    <location>
        <begin position="65"/>
        <end position="184"/>
    </location>
</feature>
<comment type="caution">
    <text evidence="11">The sequence shown here is derived from an EMBL/GenBank/DDBJ whole genome shotgun (WGS) entry which is preliminary data.</text>
</comment>
<feature type="transmembrane region" description="Helical" evidence="9">
    <location>
        <begin position="6"/>
        <end position="24"/>
    </location>
</feature>
<keyword evidence="3 9" id="KW-0812">Transmembrane</keyword>
<dbReference type="AlphaFoldDB" id="A0A9D1W738"/>
<dbReference type="GO" id="GO:0043953">
    <property type="term" value="P:protein transport by the Tat complex"/>
    <property type="evidence" value="ECO:0007669"/>
    <property type="project" value="UniProtKB-UniRule"/>
</dbReference>
<accession>A0A9D1W738</accession>
<dbReference type="InterPro" id="IPR003369">
    <property type="entry name" value="TatA/B/E"/>
</dbReference>
<keyword evidence="5 9" id="KW-1133">Transmembrane helix</keyword>
<evidence type="ECO:0000256" key="10">
    <source>
        <dbReference type="SAM" id="MobiDB-lite"/>
    </source>
</evidence>
<evidence type="ECO:0000256" key="7">
    <source>
        <dbReference type="ARBA" id="ARBA00023136"/>
    </source>
</evidence>
<evidence type="ECO:0000256" key="2">
    <source>
        <dbReference type="ARBA" id="ARBA00022448"/>
    </source>
</evidence>
<comment type="subcellular location">
    <subcellularLocation>
        <location evidence="9">Cell membrane</location>
        <topology evidence="9">Single-pass membrane protein</topology>
    </subcellularLocation>
    <subcellularLocation>
        <location evidence="1">Membrane</location>
        <topology evidence="1">Single-pass membrane protein</topology>
    </subcellularLocation>
</comment>
<organism evidence="11 12">
    <name type="scientific">Candidatus Sphingobacterium stercoripullorum</name>
    <dbReference type="NCBI Taxonomy" id="2838759"/>
    <lineage>
        <taxon>Bacteria</taxon>
        <taxon>Pseudomonadati</taxon>
        <taxon>Bacteroidota</taxon>
        <taxon>Sphingobacteriia</taxon>
        <taxon>Sphingobacteriales</taxon>
        <taxon>Sphingobacteriaceae</taxon>
        <taxon>Sphingobacterium</taxon>
    </lineage>
</organism>
<evidence type="ECO:0000313" key="12">
    <source>
        <dbReference type="Proteomes" id="UP000824156"/>
    </source>
</evidence>
<evidence type="ECO:0000256" key="8">
    <source>
        <dbReference type="ARBA" id="ARBA00025340"/>
    </source>
</evidence>
<keyword evidence="7 9" id="KW-0472">Membrane</keyword>
<gene>
    <name evidence="9" type="primary">tatA</name>
    <name evidence="11" type="ORF">H9853_00160</name>
</gene>
<evidence type="ECO:0000256" key="6">
    <source>
        <dbReference type="ARBA" id="ARBA00023010"/>
    </source>
</evidence>
<comment type="function">
    <text evidence="8">Part of the twin-arginine translocation (Tat) system that transports large folded proteins containing a characteristic twin-arginine motif in their signal peptide across the thylakoid membrane. Involved in delta pH-dependent protein transport required for chloroplast development, especially thylakoid membrane formation. TATC and TATB mediate precursor recognition, whereas TATA facilitates translocation.</text>
</comment>
<evidence type="ECO:0000256" key="4">
    <source>
        <dbReference type="ARBA" id="ARBA00022927"/>
    </source>
</evidence>
<dbReference type="NCBIfam" id="NF011430">
    <property type="entry name" value="PRK14861.1"/>
    <property type="match status" value="1"/>
</dbReference>
<dbReference type="InterPro" id="IPR006312">
    <property type="entry name" value="TatA/E"/>
</dbReference>
<evidence type="ECO:0000313" key="11">
    <source>
        <dbReference type="EMBL" id="HIX53413.1"/>
    </source>
</evidence>
<keyword evidence="4 9" id="KW-0653">Protein transport</keyword>
<protein>
    <recommendedName>
        <fullName evidence="9">Sec-independent protein translocase protein TatA</fullName>
    </recommendedName>
</protein>
<name>A0A9D1W738_9SPHI</name>
<evidence type="ECO:0000256" key="3">
    <source>
        <dbReference type="ARBA" id="ARBA00022692"/>
    </source>
</evidence>
<keyword evidence="2 9" id="KW-0813">Transport</keyword>
<dbReference type="PANTHER" id="PTHR33162:SF1">
    <property type="entry name" value="SEC-INDEPENDENT PROTEIN TRANSLOCASE PROTEIN TATA, CHLOROPLASTIC"/>
    <property type="match status" value="1"/>
</dbReference>
<dbReference type="Gene3D" id="1.20.5.3310">
    <property type="match status" value="1"/>
</dbReference>
<keyword evidence="9" id="KW-1003">Cell membrane</keyword>
<reference evidence="11" key="1">
    <citation type="journal article" date="2021" name="PeerJ">
        <title>Extensive microbial diversity within the chicken gut microbiome revealed by metagenomics and culture.</title>
        <authorList>
            <person name="Gilroy R."/>
            <person name="Ravi A."/>
            <person name="Getino M."/>
            <person name="Pursley I."/>
            <person name="Horton D.L."/>
            <person name="Alikhan N.F."/>
            <person name="Baker D."/>
            <person name="Gharbi K."/>
            <person name="Hall N."/>
            <person name="Watson M."/>
            <person name="Adriaenssens E.M."/>
            <person name="Foster-Nyarko E."/>
            <person name="Jarju S."/>
            <person name="Secka A."/>
            <person name="Antonio M."/>
            <person name="Oren A."/>
            <person name="Chaudhuri R.R."/>
            <person name="La Ragione R."/>
            <person name="Hildebrand F."/>
            <person name="Pallen M.J."/>
        </authorList>
    </citation>
    <scope>NUCLEOTIDE SEQUENCE</scope>
    <source>
        <strain evidence="11">1719</strain>
    </source>
</reference>